<feature type="region of interest" description="Disordered" evidence="1">
    <location>
        <begin position="80"/>
        <end position="99"/>
    </location>
</feature>
<evidence type="ECO:0000313" key="2">
    <source>
        <dbReference type="EMBL" id="CAI9165628.1"/>
    </source>
</evidence>
<keyword evidence="3" id="KW-1185">Reference proteome</keyword>
<gene>
    <name evidence="2" type="ORF">MRATA1EN1_LOCUS14590</name>
</gene>
<protein>
    <submittedName>
        <fullName evidence="2">Uncharacterized protein</fullName>
    </submittedName>
</protein>
<dbReference type="Proteomes" id="UP001176941">
    <property type="component" value="Chromosome 24"/>
</dbReference>
<proteinExistence type="predicted"/>
<name>A0ABN8YW93_RANTA</name>
<reference evidence="2" key="1">
    <citation type="submission" date="2023-04" db="EMBL/GenBank/DDBJ databases">
        <authorList>
            <consortium name="ELIXIR-Norway"/>
        </authorList>
    </citation>
    <scope>NUCLEOTIDE SEQUENCE [LARGE SCALE GENOMIC DNA]</scope>
</reference>
<evidence type="ECO:0000313" key="3">
    <source>
        <dbReference type="Proteomes" id="UP001176941"/>
    </source>
</evidence>
<sequence length="99" mass="10804">MDSPRGVGGRQVGSLRCPPAEPVLPEAARFLSSLELGKFRRETKCVPRGTVQRTVMRRGESVSHRPGFEPGLGRFLGEEGLAGAAAQHNEHVRSTSWRP</sequence>
<accession>A0ABN8YW93</accession>
<evidence type="ECO:0000256" key="1">
    <source>
        <dbReference type="SAM" id="MobiDB-lite"/>
    </source>
</evidence>
<organism evidence="2 3">
    <name type="scientific">Rangifer tarandus platyrhynchus</name>
    <name type="common">Svalbard reindeer</name>
    <dbReference type="NCBI Taxonomy" id="3082113"/>
    <lineage>
        <taxon>Eukaryota</taxon>
        <taxon>Metazoa</taxon>
        <taxon>Chordata</taxon>
        <taxon>Craniata</taxon>
        <taxon>Vertebrata</taxon>
        <taxon>Euteleostomi</taxon>
        <taxon>Mammalia</taxon>
        <taxon>Eutheria</taxon>
        <taxon>Laurasiatheria</taxon>
        <taxon>Artiodactyla</taxon>
        <taxon>Ruminantia</taxon>
        <taxon>Pecora</taxon>
        <taxon>Cervidae</taxon>
        <taxon>Odocoileinae</taxon>
        <taxon>Rangifer</taxon>
    </lineage>
</organism>
<dbReference type="EMBL" id="OX459960">
    <property type="protein sequence ID" value="CAI9165628.1"/>
    <property type="molecule type" value="Genomic_DNA"/>
</dbReference>